<keyword evidence="3" id="KW-0520">NAD</keyword>
<accession>A0A1G6VB19</accession>
<dbReference type="InterPro" id="IPR036188">
    <property type="entry name" value="FAD/NAD-bd_sf"/>
</dbReference>
<dbReference type="PANTHER" id="PTHR39757:SF5">
    <property type="entry name" value="OS02G0190600 PROTEIN"/>
    <property type="match status" value="1"/>
</dbReference>
<keyword evidence="5" id="KW-1185">Reference proteome</keyword>
<sequence>MAVFDIADVVVMGAGPSGRAIASACANQGLDTALVDPAPQRPWRNVYSLWKDELPDIPDSAVAATADPALVHIGEREIVLPREYAVLDNAGLRNWLSDERVAVHTGIATGVAHGPHGSLVRLSGGGRVTARVVVDARGVRHGGTEQTAYGVVLPRALAERLAPSGAAVFMDWRRDPGTGDAPSFRYLVPLGRERVLVEETSLARKPGLGHDVLAHRLRAFLGEHGISTDGRQEEQVRLRLDAPLPKPGRTIPFGAAAGLVHPATGYSIAASLRLAVPVAAAIAGHLDSGRTSAAAAAARKVIWPPRALAVHALRRHALHALGNLPATEVPEFFGLFFALPPEHQRAFLSERDDPRALASTMARLFASAPWRLRRSLLW</sequence>
<dbReference type="NCBIfam" id="TIGR01790">
    <property type="entry name" value="carotene-cycl"/>
    <property type="match status" value="1"/>
</dbReference>
<dbReference type="Proteomes" id="UP000199494">
    <property type="component" value="Unassembled WGS sequence"/>
</dbReference>
<protein>
    <submittedName>
        <fullName evidence="4">Lycopene beta-cyclase</fullName>
    </submittedName>
</protein>
<dbReference type="SUPFAM" id="SSF51905">
    <property type="entry name" value="FAD/NAD(P)-binding domain"/>
    <property type="match status" value="1"/>
</dbReference>
<proteinExistence type="inferred from homology"/>
<dbReference type="GO" id="GO:0016860">
    <property type="term" value="F:intramolecular oxidoreductase activity"/>
    <property type="evidence" value="ECO:0007669"/>
    <property type="project" value="UniProtKB-ARBA"/>
</dbReference>
<reference evidence="4 5" key="1">
    <citation type="submission" date="2016-10" db="EMBL/GenBank/DDBJ databases">
        <authorList>
            <person name="de Groot N.N."/>
        </authorList>
    </citation>
    <scope>NUCLEOTIDE SEQUENCE [LARGE SCALE GENOMIC DNA]</scope>
    <source>
        <strain evidence="4 5">CGMCC 4.5506</strain>
    </source>
</reference>
<gene>
    <name evidence="4" type="ORF">SAMN05421630_109124</name>
</gene>
<dbReference type="RefSeq" id="WP_338061485.1">
    <property type="nucleotide sequence ID" value="NZ_CP016353.1"/>
</dbReference>
<dbReference type="STRING" id="530584.SAMN05421630_109124"/>
<dbReference type="GO" id="GO:0016705">
    <property type="term" value="F:oxidoreductase activity, acting on paired donors, with incorporation or reduction of molecular oxygen"/>
    <property type="evidence" value="ECO:0007669"/>
    <property type="project" value="InterPro"/>
</dbReference>
<dbReference type="Pfam" id="PF05834">
    <property type="entry name" value="Lycopene_cycl"/>
    <property type="match status" value="1"/>
</dbReference>
<evidence type="ECO:0000256" key="1">
    <source>
        <dbReference type="ARBA" id="ARBA00006599"/>
    </source>
</evidence>
<name>A0A1G6VB19_9PSEU</name>
<evidence type="ECO:0000256" key="2">
    <source>
        <dbReference type="ARBA" id="ARBA00022746"/>
    </source>
</evidence>
<evidence type="ECO:0000256" key="3">
    <source>
        <dbReference type="ARBA" id="ARBA00023027"/>
    </source>
</evidence>
<evidence type="ECO:0000313" key="4">
    <source>
        <dbReference type="EMBL" id="SDD50227.1"/>
    </source>
</evidence>
<dbReference type="Gene3D" id="3.50.50.60">
    <property type="entry name" value="FAD/NAD(P)-binding domain"/>
    <property type="match status" value="1"/>
</dbReference>
<comment type="similarity">
    <text evidence="1">Belongs to the lycopene cyclase family.</text>
</comment>
<keyword evidence="2" id="KW-0125">Carotenoid biosynthesis</keyword>
<dbReference type="GO" id="GO:0016117">
    <property type="term" value="P:carotenoid biosynthetic process"/>
    <property type="evidence" value="ECO:0007669"/>
    <property type="project" value="UniProtKB-KW"/>
</dbReference>
<evidence type="ECO:0000313" key="5">
    <source>
        <dbReference type="Proteomes" id="UP000199494"/>
    </source>
</evidence>
<organism evidence="4 5">
    <name type="scientific">Prauserella marina</name>
    <dbReference type="NCBI Taxonomy" id="530584"/>
    <lineage>
        <taxon>Bacteria</taxon>
        <taxon>Bacillati</taxon>
        <taxon>Actinomycetota</taxon>
        <taxon>Actinomycetes</taxon>
        <taxon>Pseudonocardiales</taxon>
        <taxon>Pseudonocardiaceae</taxon>
        <taxon>Prauserella</taxon>
    </lineage>
</organism>
<dbReference type="AlphaFoldDB" id="A0A1G6VB19"/>
<dbReference type="InterPro" id="IPR010108">
    <property type="entry name" value="Lycopene_cyclase_b/e"/>
</dbReference>
<dbReference type="PRINTS" id="PR00420">
    <property type="entry name" value="RNGMNOXGNASE"/>
</dbReference>
<dbReference type="EMBL" id="FMZE01000009">
    <property type="protein sequence ID" value="SDD50227.1"/>
    <property type="molecule type" value="Genomic_DNA"/>
</dbReference>
<dbReference type="PANTHER" id="PTHR39757">
    <property type="match status" value="1"/>
</dbReference>